<sequence length="316" mass="32743">MIAVSKAAVVVAVIGVTLCSLSATSALVQSFSTDIQIDERQAQVTPAQLDLSAAESVRLDAETVEAVLESSYAARQAVLEARPAFVAAVAAATTAFASAKDKVDVSGHRAAVVTAQDVVRATTTDAKLVQEQSDAVTAIASTVTAEVKAFDERVAAEAAARAAAAVARESRSYDGAVWTGEGAGAGDWFADMRQRLTNVGGGHIELRQFDGSCGGVQSVACAYSTGGIRVAPAIASWSSARKNWAMVHELAHTVHFSRWSAVAASAGYAQLFGSDPELLANCMASARGYTNHGHAGQCTGDRIAWAAQLWNGVVAW</sequence>
<protein>
    <recommendedName>
        <fullName evidence="4">DUF4157 domain-containing protein</fullName>
    </recommendedName>
</protein>
<dbReference type="Proteomes" id="UP001501343">
    <property type="component" value="Unassembled WGS sequence"/>
</dbReference>
<evidence type="ECO:0000256" key="1">
    <source>
        <dbReference type="SAM" id="SignalP"/>
    </source>
</evidence>
<accession>A0ABP5AEP6</accession>
<evidence type="ECO:0008006" key="4">
    <source>
        <dbReference type="Google" id="ProtNLM"/>
    </source>
</evidence>
<organism evidence="2 3">
    <name type="scientific">Microbacterium aoyamense</name>
    <dbReference type="NCBI Taxonomy" id="344166"/>
    <lineage>
        <taxon>Bacteria</taxon>
        <taxon>Bacillati</taxon>
        <taxon>Actinomycetota</taxon>
        <taxon>Actinomycetes</taxon>
        <taxon>Micrococcales</taxon>
        <taxon>Microbacteriaceae</taxon>
        <taxon>Microbacterium</taxon>
    </lineage>
</organism>
<keyword evidence="3" id="KW-1185">Reference proteome</keyword>
<evidence type="ECO:0000313" key="3">
    <source>
        <dbReference type="Proteomes" id="UP001501343"/>
    </source>
</evidence>
<dbReference type="EMBL" id="BAAAOF010000001">
    <property type="protein sequence ID" value="GAA1912000.1"/>
    <property type="molecule type" value="Genomic_DNA"/>
</dbReference>
<evidence type="ECO:0000313" key="2">
    <source>
        <dbReference type="EMBL" id="GAA1912000.1"/>
    </source>
</evidence>
<proteinExistence type="predicted"/>
<keyword evidence="1" id="KW-0732">Signal</keyword>
<feature type="signal peptide" evidence="1">
    <location>
        <begin position="1"/>
        <end position="25"/>
    </location>
</feature>
<gene>
    <name evidence="2" type="ORF">GCM10009775_00750</name>
</gene>
<name>A0ABP5AEP6_9MICO</name>
<feature type="chain" id="PRO_5046376986" description="DUF4157 domain-containing protein" evidence="1">
    <location>
        <begin position="26"/>
        <end position="316"/>
    </location>
</feature>
<reference evidence="3" key="1">
    <citation type="journal article" date="2019" name="Int. J. Syst. Evol. Microbiol.">
        <title>The Global Catalogue of Microorganisms (GCM) 10K type strain sequencing project: providing services to taxonomists for standard genome sequencing and annotation.</title>
        <authorList>
            <consortium name="The Broad Institute Genomics Platform"/>
            <consortium name="The Broad Institute Genome Sequencing Center for Infectious Disease"/>
            <person name="Wu L."/>
            <person name="Ma J."/>
        </authorList>
    </citation>
    <scope>NUCLEOTIDE SEQUENCE [LARGE SCALE GENOMIC DNA]</scope>
    <source>
        <strain evidence="3">JCM 14900</strain>
    </source>
</reference>
<comment type="caution">
    <text evidence="2">The sequence shown here is derived from an EMBL/GenBank/DDBJ whole genome shotgun (WGS) entry which is preliminary data.</text>
</comment>